<dbReference type="InterPro" id="IPR000322">
    <property type="entry name" value="Glyco_hydro_31_TIM"/>
</dbReference>
<dbReference type="Gene3D" id="2.60.40.1180">
    <property type="entry name" value="Golgi alpha-mannosidase II"/>
    <property type="match status" value="2"/>
</dbReference>
<dbReference type="CDD" id="cd14752">
    <property type="entry name" value="GH31_N"/>
    <property type="match status" value="1"/>
</dbReference>
<accession>A0A521E7A6</accession>
<dbReference type="Pfam" id="PF17137">
    <property type="entry name" value="DUF5110"/>
    <property type="match status" value="1"/>
</dbReference>
<comment type="similarity">
    <text evidence="1 4">Belongs to the glycosyl hydrolase 31 family.</text>
</comment>
<evidence type="ECO:0000259" key="8">
    <source>
        <dbReference type="Pfam" id="PF17137"/>
    </source>
</evidence>
<dbReference type="Pfam" id="PF01055">
    <property type="entry name" value="Glyco_hydro_31_2nd"/>
    <property type="match status" value="1"/>
</dbReference>
<dbReference type="RefSeq" id="WP_142604579.1">
    <property type="nucleotide sequence ID" value="NZ_FXSZ01000011.1"/>
</dbReference>
<dbReference type="InterPro" id="IPR013780">
    <property type="entry name" value="Glyco_hydro_b"/>
</dbReference>
<dbReference type="Pfam" id="PF21365">
    <property type="entry name" value="Glyco_hydro_31_3rd"/>
    <property type="match status" value="1"/>
</dbReference>
<sequence>MKKEKDTLAKQSNNLSGNKPEVSDDLKPQFLNNPIISAPPITKQYLKAVINHKVEGKNFYFTDGTATVQIQVLSDEIIRVRMAPQSVFLADFSYAISPFDHRISHIDFFENNEVYKVSTTMVSCVVCKENFLISFVDNQDRVISADDKSMHYEENADFGGYYVYCSKICNPHENFFALGDKPTNFNLRGKRLNLWNTDTYAFSRNQDPLYRSIPFYIGLNEGISYGIFFDNTFRTHFDFAHEKSNRVSFWADGGELNYYYIHGPQMIDVVKRYHCLTGTHEMPPMWALGYHQCRWSYYPEAKVKNLADTFREKKIPCDAIYLDIDYMDGYRCFTWDKRYFPDPKGMMQELEAMGFKTVVIIDPGIKVDENYWVYKEGKEHNYFCRRCDDYFMEGNVWPGRCQFPDFTNPKVRDWWGGLFKELVEAGVDGIWNDMNEPAVFGSGTFPDDVRHNFDHYRGSHRKAHNIYGMQMVRATFQGLKKQQRNKRPFTITRAGYSGVQRYASVWTGDNIATWEHLKLNNIMCQRLSISGISFCGADIGGFTGEPDGELFTRWIQLGVFSPLMRAHSAGDTKEREPWSFGEEYEKICRRFIELRYQLLPYLYTAFWQHQRHQLPVLRPVVMLEQDNQINHFREDEFSFGDKILICPVLEPGVNSRKVYLPKGNWYNFFTNEKMDGGKEHVVPTPIDSMPVFIKAGSVIPLYPVMQYVNEIDFEALTLKTYFSDKPAESVVYEDEGDGFGYQQGVFLEKRFNVNGTNSTFIMKQRIEGLYSPQYDKYHHFIYGLPFRAGRIMVDGNELKQYSVDSKNRLSFKTSRDFHTIDIKS</sequence>
<feature type="domain" description="Glycoside hydrolase family 31 N-terminal" evidence="7">
    <location>
        <begin position="67"/>
        <end position="238"/>
    </location>
</feature>
<dbReference type="PROSITE" id="PS00129">
    <property type="entry name" value="GLYCOSYL_HYDROL_F31_1"/>
    <property type="match status" value="1"/>
</dbReference>
<dbReference type="GO" id="GO:0030246">
    <property type="term" value="F:carbohydrate binding"/>
    <property type="evidence" value="ECO:0007669"/>
    <property type="project" value="InterPro"/>
</dbReference>
<proteinExistence type="inferred from homology"/>
<feature type="region of interest" description="Disordered" evidence="5">
    <location>
        <begin position="1"/>
        <end position="26"/>
    </location>
</feature>
<dbReference type="SUPFAM" id="SSF74650">
    <property type="entry name" value="Galactose mutarotase-like"/>
    <property type="match status" value="1"/>
</dbReference>
<gene>
    <name evidence="10" type="ORF">SAMN06265350_11140</name>
</gene>
<keyword evidence="3 4" id="KW-0326">Glycosidase</keyword>
<evidence type="ECO:0000313" key="10">
    <source>
        <dbReference type="EMBL" id="SMO79060.1"/>
    </source>
</evidence>
<dbReference type="EMBL" id="FXSZ01000011">
    <property type="protein sequence ID" value="SMO79060.1"/>
    <property type="molecule type" value="Genomic_DNA"/>
</dbReference>
<reference evidence="10 11" key="1">
    <citation type="submission" date="2017-05" db="EMBL/GenBank/DDBJ databases">
        <authorList>
            <person name="Varghese N."/>
            <person name="Submissions S."/>
        </authorList>
    </citation>
    <scope>NUCLEOTIDE SEQUENCE [LARGE SCALE GENOMIC DNA]</scope>
    <source>
        <strain evidence="10 11">DSM 21342</strain>
    </source>
</reference>
<dbReference type="Gene3D" id="3.20.20.80">
    <property type="entry name" value="Glycosidases"/>
    <property type="match status" value="1"/>
</dbReference>
<dbReference type="InterPro" id="IPR025887">
    <property type="entry name" value="Glyco_hydro_31_N_dom"/>
</dbReference>
<keyword evidence="2 4" id="KW-0378">Hydrolase</keyword>
<dbReference type="GO" id="GO:0005975">
    <property type="term" value="P:carbohydrate metabolic process"/>
    <property type="evidence" value="ECO:0007669"/>
    <property type="project" value="InterPro"/>
</dbReference>
<dbReference type="AlphaFoldDB" id="A0A521E7A6"/>
<evidence type="ECO:0000256" key="1">
    <source>
        <dbReference type="ARBA" id="ARBA00007806"/>
    </source>
</evidence>
<evidence type="ECO:0000256" key="2">
    <source>
        <dbReference type="ARBA" id="ARBA00022801"/>
    </source>
</evidence>
<evidence type="ECO:0000256" key="4">
    <source>
        <dbReference type="RuleBase" id="RU361185"/>
    </source>
</evidence>
<evidence type="ECO:0000259" key="9">
    <source>
        <dbReference type="Pfam" id="PF21365"/>
    </source>
</evidence>
<feature type="domain" description="Glycoside hydrolase family 31 TIM barrel" evidence="6">
    <location>
        <begin position="281"/>
        <end position="605"/>
    </location>
</feature>
<protein>
    <submittedName>
        <fullName evidence="10">Alpha-glucosidase</fullName>
    </submittedName>
</protein>
<dbReference type="OrthoDB" id="176168at2"/>
<dbReference type="InterPro" id="IPR030458">
    <property type="entry name" value="Glyco_hydro_31_AS"/>
</dbReference>
<dbReference type="Gene3D" id="2.60.40.1760">
    <property type="entry name" value="glycosyl hydrolase (family 31)"/>
    <property type="match status" value="1"/>
</dbReference>
<dbReference type="Pfam" id="PF13802">
    <property type="entry name" value="Gal_mutarotas_2"/>
    <property type="match status" value="1"/>
</dbReference>
<dbReference type="PANTHER" id="PTHR22762">
    <property type="entry name" value="ALPHA-GLUCOSIDASE"/>
    <property type="match status" value="1"/>
</dbReference>
<organism evidence="10 11">
    <name type="scientific">Solitalea koreensis</name>
    <dbReference type="NCBI Taxonomy" id="543615"/>
    <lineage>
        <taxon>Bacteria</taxon>
        <taxon>Pseudomonadati</taxon>
        <taxon>Bacteroidota</taxon>
        <taxon>Sphingobacteriia</taxon>
        <taxon>Sphingobacteriales</taxon>
        <taxon>Sphingobacteriaceae</taxon>
        <taxon>Solitalea</taxon>
    </lineage>
</organism>
<dbReference type="InterPro" id="IPR048395">
    <property type="entry name" value="Glyco_hydro_31_C"/>
</dbReference>
<evidence type="ECO:0000259" key="6">
    <source>
        <dbReference type="Pfam" id="PF01055"/>
    </source>
</evidence>
<dbReference type="GO" id="GO:0004553">
    <property type="term" value="F:hydrolase activity, hydrolyzing O-glycosyl compounds"/>
    <property type="evidence" value="ECO:0007669"/>
    <property type="project" value="InterPro"/>
</dbReference>
<keyword evidence="11" id="KW-1185">Reference proteome</keyword>
<evidence type="ECO:0000256" key="5">
    <source>
        <dbReference type="SAM" id="MobiDB-lite"/>
    </source>
</evidence>
<feature type="domain" description="DUF5110" evidence="8">
    <location>
        <begin position="716"/>
        <end position="782"/>
    </location>
</feature>
<evidence type="ECO:0000313" key="11">
    <source>
        <dbReference type="Proteomes" id="UP000315971"/>
    </source>
</evidence>
<evidence type="ECO:0000256" key="3">
    <source>
        <dbReference type="ARBA" id="ARBA00023295"/>
    </source>
</evidence>
<evidence type="ECO:0000259" key="7">
    <source>
        <dbReference type="Pfam" id="PF13802"/>
    </source>
</evidence>
<dbReference type="InterPro" id="IPR017853">
    <property type="entry name" value="GH"/>
</dbReference>
<feature type="domain" description="Glycosyl hydrolase family 31 C-terminal" evidence="9">
    <location>
        <begin position="614"/>
        <end position="699"/>
    </location>
</feature>
<dbReference type="InterPro" id="IPR011013">
    <property type="entry name" value="Gal_mutarotase_sf_dom"/>
</dbReference>
<dbReference type="InterPro" id="IPR033403">
    <property type="entry name" value="DUF5110"/>
</dbReference>
<dbReference type="SUPFAM" id="SSF51445">
    <property type="entry name" value="(Trans)glycosidases"/>
    <property type="match status" value="1"/>
</dbReference>
<dbReference type="SUPFAM" id="SSF51011">
    <property type="entry name" value="Glycosyl hydrolase domain"/>
    <property type="match status" value="1"/>
</dbReference>
<dbReference type="PANTHER" id="PTHR22762:SF120">
    <property type="entry name" value="HETEROGLYCAN GLUCOSIDASE 1"/>
    <property type="match status" value="1"/>
</dbReference>
<name>A0A521E7A6_9SPHI</name>
<dbReference type="CDD" id="cd06604">
    <property type="entry name" value="GH31_glucosidase_II_MalA"/>
    <property type="match status" value="1"/>
</dbReference>
<dbReference type="Proteomes" id="UP000315971">
    <property type="component" value="Unassembled WGS sequence"/>
</dbReference>